<feature type="domain" description="RNA polymerase sigma-70 region 2" evidence="7">
    <location>
        <begin position="115"/>
        <end position="174"/>
    </location>
</feature>
<evidence type="ECO:0000259" key="7">
    <source>
        <dbReference type="Pfam" id="PF04542"/>
    </source>
</evidence>
<evidence type="ECO:0000256" key="6">
    <source>
        <dbReference type="SAM" id="MobiDB-lite"/>
    </source>
</evidence>
<dbReference type="InterPro" id="IPR036388">
    <property type="entry name" value="WH-like_DNA-bd_sf"/>
</dbReference>
<gene>
    <name evidence="9" type="ORF">DIU77_01995</name>
</gene>
<keyword evidence="5" id="KW-0804">Transcription</keyword>
<dbReference type="EMBL" id="QGUI01000042">
    <property type="protein sequence ID" value="PZN01016.1"/>
    <property type="molecule type" value="Genomic_DNA"/>
</dbReference>
<dbReference type="SUPFAM" id="SSF88659">
    <property type="entry name" value="Sigma3 and sigma4 domains of RNA polymerase sigma factors"/>
    <property type="match status" value="1"/>
</dbReference>
<comment type="similarity">
    <text evidence="1">Belongs to the sigma-70 factor family. ECF subfamily.</text>
</comment>
<dbReference type="InterPro" id="IPR014284">
    <property type="entry name" value="RNA_pol_sigma-70_dom"/>
</dbReference>
<dbReference type="GO" id="GO:0003677">
    <property type="term" value="F:DNA binding"/>
    <property type="evidence" value="ECO:0007669"/>
    <property type="project" value="UniProtKB-KW"/>
</dbReference>
<dbReference type="GO" id="GO:0016987">
    <property type="term" value="F:sigma factor activity"/>
    <property type="evidence" value="ECO:0007669"/>
    <property type="project" value="UniProtKB-KW"/>
</dbReference>
<evidence type="ECO:0000256" key="5">
    <source>
        <dbReference type="ARBA" id="ARBA00023163"/>
    </source>
</evidence>
<protein>
    <submittedName>
        <fullName evidence="9">RNA polymerase subunit sigma</fullName>
    </submittedName>
</protein>
<evidence type="ECO:0000256" key="2">
    <source>
        <dbReference type="ARBA" id="ARBA00023015"/>
    </source>
</evidence>
<feature type="region of interest" description="Disordered" evidence="6">
    <location>
        <begin position="442"/>
        <end position="573"/>
    </location>
</feature>
<dbReference type="NCBIfam" id="TIGR02937">
    <property type="entry name" value="sigma70-ECF"/>
    <property type="match status" value="1"/>
</dbReference>
<evidence type="ECO:0000256" key="3">
    <source>
        <dbReference type="ARBA" id="ARBA00023082"/>
    </source>
</evidence>
<evidence type="ECO:0000256" key="1">
    <source>
        <dbReference type="ARBA" id="ARBA00010641"/>
    </source>
</evidence>
<sequence>MMRYQLRYVRKRRPKFIPLAQRAVQGTTTSPATLTAGRAVPAARLANRRLWRKIVTLRRSPGHTDTRSAGVRRSPNGAADHGIGEEGPGRMTHETDEQDLLTRLRSGQDEAFGELFERHAPAVRRLACSLANDPAEADDITAETFFRVLRAIKRGNGPHDNIRGYLLTVARRVAWEWRGASHDVPVSDDELTSRAGATESACARSAEYALITRAFVSLPERWRTVLWRTEVEGAQPAKVAPHFGLTPNATAALARRARQGLRAAYLQAHLSTYQGNASCRSVLDKLGSYTAGAVTPAEAARIAAHLGNCAACRSTHAELRDVCHSLRAHAGVIALALPSLAGAGALAAGSAESGAAVATGTTATSGTTVATEATATSGTTASGTAAVASKLTALKSVFASAKLKVGVAVASTAVVGVLGWSAGAMLNGEAVNVLGLHGQQGYDRHDPTVERGHGEGTSSPSGQLLKRSPAKTIDTQRQEQDSDTQRLDSVKPNRSDSGTADHLSGTVLAEVPPTTPSSPDTVPDLPSPKAKNTTVVEGARERHLPGSPPDSQPEETVNRPALAPEEPPQSSYEDVAHDCVDDFEYYEFYNDVAHRTEMYEYSYMRGVGYERTTYIYDDGQEYSSTYYWHDDC</sequence>
<organism evidence="9">
    <name type="scientific">Thermocrispum agreste</name>
    <dbReference type="NCBI Taxonomy" id="37925"/>
    <lineage>
        <taxon>Bacteria</taxon>
        <taxon>Bacillati</taxon>
        <taxon>Actinomycetota</taxon>
        <taxon>Actinomycetes</taxon>
        <taxon>Pseudonocardiales</taxon>
        <taxon>Pseudonocardiaceae</taxon>
        <taxon>Thermocrispum</taxon>
    </lineage>
</organism>
<dbReference type="InterPro" id="IPR007627">
    <property type="entry name" value="RNA_pol_sigma70_r2"/>
</dbReference>
<feature type="compositionally biased region" description="Basic and acidic residues" evidence="6">
    <location>
        <begin position="442"/>
        <end position="454"/>
    </location>
</feature>
<dbReference type="SUPFAM" id="SSF88946">
    <property type="entry name" value="Sigma2 domain of RNA polymerase sigma factors"/>
    <property type="match status" value="1"/>
</dbReference>
<dbReference type="InterPro" id="IPR041916">
    <property type="entry name" value="Anti_sigma_zinc_sf"/>
</dbReference>
<dbReference type="InterPro" id="IPR027383">
    <property type="entry name" value="Znf_put"/>
</dbReference>
<dbReference type="AlphaFoldDB" id="A0A2W4JTJ0"/>
<dbReference type="STRING" id="1111738.GCA_000427905_00916"/>
<dbReference type="Gene3D" id="1.10.10.1320">
    <property type="entry name" value="Anti-sigma factor, zinc-finger domain"/>
    <property type="match status" value="1"/>
</dbReference>
<keyword evidence="3" id="KW-0731">Sigma factor</keyword>
<comment type="caution">
    <text evidence="9">The sequence shown here is derived from an EMBL/GenBank/DDBJ whole genome shotgun (WGS) entry which is preliminary data.</text>
</comment>
<dbReference type="GO" id="GO:0006352">
    <property type="term" value="P:DNA-templated transcription initiation"/>
    <property type="evidence" value="ECO:0007669"/>
    <property type="project" value="InterPro"/>
</dbReference>
<dbReference type="InterPro" id="IPR013325">
    <property type="entry name" value="RNA_pol_sigma_r2"/>
</dbReference>
<proteinExistence type="inferred from homology"/>
<dbReference type="Gene3D" id="1.10.1740.10">
    <property type="match status" value="1"/>
</dbReference>
<name>A0A2W4JTJ0_9PSEU</name>
<feature type="region of interest" description="Disordered" evidence="6">
    <location>
        <begin position="59"/>
        <end position="93"/>
    </location>
</feature>
<feature type="compositionally biased region" description="Basic and acidic residues" evidence="6">
    <location>
        <begin position="474"/>
        <end position="494"/>
    </location>
</feature>
<reference evidence="9" key="1">
    <citation type="submission" date="2018-05" db="EMBL/GenBank/DDBJ databases">
        <authorList>
            <person name="Lanie J.A."/>
            <person name="Ng W.-L."/>
            <person name="Kazmierczak K.M."/>
            <person name="Andrzejewski T.M."/>
            <person name="Davidsen T.M."/>
            <person name="Wayne K.J."/>
            <person name="Tettelin H."/>
            <person name="Glass J.I."/>
            <person name="Rusch D."/>
            <person name="Podicherti R."/>
            <person name="Tsui H.-C.T."/>
            <person name="Winkler M.E."/>
        </authorList>
    </citation>
    <scope>NUCLEOTIDE SEQUENCE</scope>
    <source>
        <strain evidence="9">ZC4RG45</strain>
    </source>
</reference>
<accession>A0A2W4JTJ0</accession>
<evidence type="ECO:0000259" key="8">
    <source>
        <dbReference type="Pfam" id="PF13490"/>
    </source>
</evidence>
<feature type="compositionally biased region" description="Low complexity" evidence="6">
    <location>
        <begin position="517"/>
        <end position="528"/>
    </location>
</feature>
<keyword evidence="2" id="KW-0805">Transcription regulation</keyword>
<feature type="compositionally biased region" description="Basic and acidic residues" evidence="6">
    <location>
        <begin position="82"/>
        <end position="93"/>
    </location>
</feature>
<keyword evidence="4" id="KW-0238">DNA-binding</keyword>
<dbReference type="InterPro" id="IPR013324">
    <property type="entry name" value="RNA_pol_sigma_r3/r4-like"/>
</dbReference>
<dbReference type="PANTHER" id="PTHR43133:SF8">
    <property type="entry name" value="RNA POLYMERASE SIGMA FACTOR HI_1459-RELATED"/>
    <property type="match status" value="1"/>
</dbReference>
<dbReference type="Gene3D" id="1.10.10.10">
    <property type="entry name" value="Winged helix-like DNA-binding domain superfamily/Winged helix DNA-binding domain"/>
    <property type="match status" value="1"/>
</dbReference>
<feature type="domain" description="Putative zinc-finger" evidence="8">
    <location>
        <begin position="279"/>
        <end position="313"/>
    </location>
</feature>
<evidence type="ECO:0000256" key="4">
    <source>
        <dbReference type="ARBA" id="ARBA00023125"/>
    </source>
</evidence>
<dbReference type="Pfam" id="PF04542">
    <property type="entry name" value="Sigma70_r2"/>
    <property type="match status" value="1"/>
</dbReference>
<evidence type="ECO:0000313" key="9">
    <source>
        <dbReference type="EMBL" id="PZN01016.1"/>
    </source>
</evidence>
<dbReference type="InterPro" id="IPR039425">
    <property type="entry name" value="RNA_pol_sigma-70-like"/>
</dbReference>
<dbReference type="Pfam" id="PF13490">
    <property type="entry name" value="zf-HC2"/>
    <property type="match status" value="1"/>
</dbReference>
<dbReference type="PANTHER" id="PTHR43133">
    <property type="entry name" value="RNA POLYMERASE ECF-TYPE SIGMA FACTO"/>
    <property type="match status" value="1"/>
</dbReference>